<evidence type="ECO:0000313" key="1">
    <source>
        <dbReference type="EMBL" id="RZR73131.1"/>
    </source>
</evidence>
<dbReference type="PROSITE" id="PS51257">
    <property type="entry name" value="PROKAR_LIPOPROTEIN"/>
    <property type="match status" value="1"/>
</dbReference>
<gene>
    <name evidence="1" type="ORF">BHM03_00020555</name>
</gene>
<accession>A0A444FUL4</accession>
<organism evidence="1">
    <name type="scientific">Ensete ventricosum</name>
    <name type="common">Abyssinian banana</name>
    <name type="synonym">Musa ensete</name>
    <dbReference type="NCBI Taxonomy" id="4639"/>
    <lineage>
        <taxon>Eukaryota</taxon>
        <taxon>Viridiplantae</taxon>
        <taxon>Streptophyta</taxon>
        <taxon>Embryophyta</taxon>
        <taxon>Tracheophyta</taxon>
        <taxon>Spermatophyta</taxon>
        <taxon>Magnoliopsida</taxon>
        <taxon>Liliopsida</taxon>
        <taxon>Zingiberales</taxon>
        <taxon>Musaceae</taxon>
        <taxon>Ensete</taxon>
    </lineage>
</organism>
<name>A0A444FUL4_ENSVE</name>
<reference evidence="1" key="1">
    <citation type="journal article" date="2018" name="Data Brief">
        <title>Genome sequence data from 17 accessions of Ensete ventricosum, a staple food crop for millions in Ethiopia.</title>
        <authorList>
            <person name="Yemataw Z."/>
            <person name="Muzemil S."/>
            <person name="Ambachew D."/>
            <person name="Tripathi L."/>
            <person name="Tesfaye K."/>
            <person name="Chala A."/>
            <person name="Farbos A."/>
            <person name="O'Neill P."/>
            <person name="Moore K."/>
            <person name="Grant M."/>
            <person name="Studholme D.J."/>
        </authorList>
    </citation>
    <scope>NUCLEOTIDE SEQUENCE [LARGE SCALE GENOMIC DNA]</scope>
    <source>
        <tissue evidence="1">Leaf</tissue>
    </source>
</reference>
<proteinExistence type="predicted"/>
<sequence length="154" mass="17057">MFLRGSQPNPFSSSSSCLFLSSYLNPDRVVRLWLPTPIATTSDLRPSHDNDESLETMTAPPPTADFRVRGETQKQLIMRPQAEMSIDGASIDRNPELTWGPFQDPIARRGGSEGRNAAVPSRWLLAFPGKAWTFGAVNGPANDHPTSMTYYTLF</sequence>
<protein>
    <submittedName>
        <fullName evidence="1">Uncharacterized protein</fullName>
    </submittedName>
</protein>
<dbReference type="EMBL" id="KV875834">
    <property type="protein sequence ID" value="RZR73131.1"/>
    <property type="molecule type" value="Genomic_DNA"/>
</dbReference>
<dbReference type="Proteomes" id="UP000290560">
    <property type="component" value="Unassembled WGS sequence"/>
</dbReference>
<dbReference type="AlphaFoldDB" id="A0A444FUL4"/>